<comment type="caution">
    <text evidence="2">The sequence shown here is derived from an EMBL/GenBank/DDBJ whole genome shotgun (WGS) entry which is preliminary data.</text>
</comment>
<protein>
    <recommendedName>
        <fullName evidence="4">PD-(D/E)XK endonuclease-like domain-containing protein</fullName>
    </recommendedName>
</protein>
<proteinExistence type="predicted"/>
<gene>
    <name evidence="2" type="ORF">ACFFTL_05750</name>
</gene>
<evidence type="ECO:0008006" key="4">
    <source>
        <dbReference type="Google" id="ProtNLM"/>
    </source>
</evidence>
<evidence type="ECO:0000313" key="2">
    <source>
        <dbReference type="EMBL" id="MFB9571856.1"/>
    </source>
</evidence>
<dbReference type="Proteomes" id="UP001589710">
    <property type="component" value="Unassembled WGS sequence"/>
</dbReference>
<feature type="region of interest" description="Disordered" evidence="1">
    <location>
        <begin position="92"/>
        <end position="120"/>
    </location>
</feature>
<accession>A0ABV5R1Y2</accession>
<dbReference type="RefSeq" id="WP_345519693.1">
    <property type="nucleotide sequence ID" value="NZ_BAAAXD010000055.1"/>
</dbReference>
<sequence>MSGPVFAASSDLGGADADFIAGGLLIDCKATTRPHKIGRAEVQQLAGYLLLDYDDTYRIDQVGFYLSRQGTLIAWTVPEFLTTLGSRKPLPQLRGGLRSHWPQTRVTRPAGASSSAHSRR</sequence>
<evidence type="ECO:0000313" key="3">
    <source>
        <dbReference type="Proteomes" id="UP001589710"/>
    </source>
</evidence>
<keyword evidence="3" id="KW-1185">Reference proteome</keyword>
<name>A0ABV5R1Y2_9ACTN</name>
<dbReference type="EMBL" id="JBHMCG010000023">
    <property type="protein sequence ID" value="MFB9571856.1"/>
    <property type="molecule type" value="Genomic_DNA"/>
</dbReference>
<reference evidence="2 3" key="1">
    <citation type="submission" date="2024-09" db="EMBL/GenBank/DDBJ databases">
        <authorList>
            <person name="Sun Q."/>
            <person name="Mori K."/>
        </authorList>
    </citation>
    <scope>NUCLEOTIDE SEQUENCE [LARGE SCALE GENOMIC DNA]</scope>
    <source>
        <strain evidence="2 3">JCM 3331</strain>
    </source>
</reference>
<evidence type="ECO:0000256" key="1">
    <source>
        <dbReference type="SAM" id="MobiDB-lite"/>
    </source>
</evidence>
<organism evidence="2 3">
    <name type="scientific">Streptomyces yanii</name>
    <dbReference type="NCBI Taxonomy" id="78510"/>
    <lineage>
        <taxon>Bacteria</taxon>
        <taxon>Bacillati</taxon>
        <taxon>Actinomycetota</taxon>
        <taxon>Actinomycetes</taxon>
        <taxon>Kitasatosporales</taxon>
        <taxon>Streptomycetaceae</taxon>
        <taxon>Streptomyces</taxon>
    </lineage>
</organism>
<feature type="compositionally biased region" description="Polar residues" evidence="1">
    <location>
        <begin position="101"/>
        <end position="120"/>
    </location>
</feature>